<dbReference type="GO" id="GO:0000724">
    <property type="term" value="P:double-strand break repair via homologous recombination"/>
    <property type="evidence" value="ECO:0007669"/>
    <property type="project" value="TreeGrafter"/>
</dbReference>
<comment type="caution">
    <text evidence="14">The sequence shown here is derived from an EMBL/GenBank/DDBJ whole genome shotgun (WGS) entry which is preliminary data.</text>
</comment>
<comment type="subcellular location">
    <subcellularLocation>
        <location evidence="2">Chromosome</location>
    </subcellularLocation>
    <subcellularLocation>
        <location evidence="1">Nucleus</location>
    </subcellularLocation>
</comment>
<keyword evidence="6" id="KW-0227">DNA damage</keyword>
<name>A0A9P8PW25_9ASCO</name>
<evidence type="ECO:0000259" key="13">
    <source>
        <dbReference type="Pfam" id="PF13476"/>
    </source>
</evidence>
<accession>A0A9P8PW25</accession>
<protein>
    <recommendedName>
        <fullName evidence="13">Rad50/SbcC-type AAA domain-containing protein</fullName>
    </recommendedName>
</protein>
<reference evidence="14" key="2">
    <citation type="submission" date="2021-01" db="EMBL/GenBank/DDBJ databases">
        <authorList>
            <person name="Schikora-Tamarit M.A."/>
        </authorList>
    </citation>
    <scope>NUCLEOTIDE SEQUENCE</scope>
    <source>
        <strain evidence="14">CBS6341</strain>
    </source>
</reference>
<organism evidence="14 15">
    <name type="scientific">Wickerhamomyces mucosus</name>
    <dbReference type="NCBI Taxonomy" id="1378264"/>
    <lineage>
        <taxon>Eukaryota</taxon>
        <taxon>Fungi</taxon>
        <taxon>Dikarya</taxon>
        <taxon>Ascomycota</taxon>
        <taxon>Saccharomycotina</taxon>
        <taxon>Saccharomycetes</taxon>
        <taxon>Phaffomycetales</taxon>
        <taxon>Wickerhamomycetaceae</taxon>
        <taxon>Wickerhamomyces</taxon>
    </lineage>
</organism>
<dbReference type="GO" id="GO:0007059">
    <property type="term" value="P:chromosome segregation"/>
    <property type="evidence" value="ECO:0007669"/>
    <property type="project" value="UniProtKB-ARBA"/>
</dbReference>
<dbReference type="GO" id="GO:0005634">
    <property type="term" value="C:nucleus"/>
    <property type="evidence" value="ECO:0007669"/>
    <property type="project" value="UniProtKB-SubCell"/>
</dbReference>
<evidence type="ECO:0000256" key="10">
    <source>
        <dbReference type="ARBA" id="ARBA00023204"/>
    </source>
</evidence>
<keyword evidence="11" id="KW-0539">Nucleus</keyword>
<evidence type="ECO:0000256" key="8">
    <source>
        <dbReference type="ARBA" id="ARBA00023054"/>
    </source>
</evidence>
<keyword evidence="9" id="KW-0233">DNA recombination</keyword>
<reference evidence="14" key="1">
    <citation type="journal article" date="2021" name="Open Biol.">
        <title>Shared evolutionary footprints suggest mitochondrial oxidative damage underlies multiple complex I losses in fungi.</title>
        <authorList>
            <person name="Schikora-Tamarit M.A."/>
            <person name="Marcet-Houben M."/>
            <person name="Nosek J."/>
            <person name="Gabaldon T."/>
        </authorList>
    </citation>
    <scope>NUCLEOTIDE SEQUENCE</scope>
    <source>
        <strain evidence="14">CBS6341</strain>
    </source>
</reference>
<comment type="similarity">
    <text evidence="3">Belongs to the SMC family. SMC6 subfamily.</text>
</comment>
<dbReference type="Pfam" id="PF13476">
    <property type="entry name" value="AAA_23"/>
    <property type="match status" value="1"/>
</dbReference>
<sequence length="1025" mass="117232">MCHSNFELELGPKLNFIIGHNGSGKSAILTAISVCLGAKATETNRGSNLRDLIKEGSNSCTISVVLKNTGPGAYEPGKYGKEIVVERQLRRENSGSIPYILKSETGKRISTKKADLDAILDCFNIAVNNPMAFLSQDAARSFLTASSDEQKYKYFMRGTLMEEILKNFYQTRDQVDSINRKLVDFKKTIIELREDSRKAHDLHKKLKTSNHLRTEQRRIHGKFYWVQVQSAKADLENWKAAASELESKIAAFDSQIADAKEKAAEKAQERDNLVLKAGLLKQRVQESTIILSEKRENARSIIKKNKELDEEFENVEADIKKKEKDLQITLEEIEKEKLKLSEKQGGSRELLEQQLREFEEKETELNHTINSLNENLINIETEHKVAYEDLEREISAKKEEIGQLSALINNLKTKKVDELAPYPDTVRKSVSEINRRASEFHNRPFGPLGAYINIKQEYSGWAALIDSHLGAALTTFFAYDNHDRVILEGILRKNRCNAQVFSRRLEKFDFSSGCPDKKYLTILDTLEFKRPEIKLILIDLSHIESIILEEERTEGERIVQSGATNVQQAITRDKKGSGGYRASVNRNGGFRSDPLYIHHNTLPKVTVKNPSNDVGGYTADLNSLRKLSEELIHNRKGLGEKLNREKSEINNEIRSLKKSLNNVKTSKYHVTQKLEDDADNGRLQDLEENKTEIEKQIEFNERALGDLKEDLDKVLAKKGDVANDFAEYKERHEKAVMMEEAIIEKVTQLEDAIEARNQGTLHFEKEKLYALQNQKEQTESIQKAEDHVQNCIQHATSICSEEEASTIRINDQAALQQKVQRITKELERAHEALGKSPEEVVNEDIIAREKYIEAKRKFDEAVETKDLLQRSLDDRLKVFRENRDTTCIEADVDFTNSLQHRGFTGKLVFDFNKSKLSMLVRTTNDIKPRHVDSLSGGEKSFSQISLLLATWKPMRSRIKGLDEFDVFMDQVNRKMGMRLMLSKLSKELKSQTIFITPQDIGQIAELDERTVKIHRIKDPRGIQRS</sequence>
<keyword evidence="4" id="KW-0158">Chromosome</keyword>
<dbReference type="PANTHER" id="PTHR19306">
    <property type="entry name" value="STRUCTURAL MAINTENANCE OF CHROMOSOMES 5,6 SMC5, SMC6"/>
    <property type="match status" value="1"/>
</dbReference>
<dbReference type="GO" id="GO:0003684">
    <property type="term" value="F:damaged DNA binding"/>
    <property type="evidence" value="ECO:0007669"/>
    <property type="project" value="TreeGrafter"/>
</dbReference>
<feature type="domain" description="Rad50/SbcC-type AAA" evidence="13">
    <location>
        <begin position="1"/>
        <end position="207"/>
    </location>
</feature>
<evidence type="ECO:0000313" key="14">
    <source>
        <dbReference type="EMBL" id="KAH3679373.1"/>
    </source>
</evidence>
<dbReference type="Gene3D" id="3.40.50.300">
    <property type="entry name" value="P-loop containing nucleotide triphosphate hydrolases"/>
    <property type="match status" value="2"/>
</dbReference>
<proteinExistence type="inferred from homology"/>
<dbReference type="SUPFAM" id="SSF52540">
    <property type="entry name" value="P-loop containing nucleoside triphosphate hydrolases"/>
    <property type="match status" value="1"/>
</dbReference>
<evidence type="ECO:0000256" key="12">
    <source>
        <dbReference type="SAM" id="Coils"/>
    </source>
</evidence>
<dbReference type="AlphaFoldDB" id="A0A9P8PW25"/>
<dbReference type="GO" id="GO:0030915">
    <property type="term" value="C:Smc5-Smc6 complex"/>
    <property type="evidence" value="ECO:0007669"/>
    <property type="project" value="TreeGrafter"/>
</dbReference>
<evidence type="ECO:0000256" key="6">
    <source>
        <dbReference type="ARBA" id="ARBA00022763"/>
    </source>
</evidence>
<dbReference type="GO" id="GO:0035861">
    <property type="term" value="C:site of double-strand break"/>
    <property type="evidence" value="ECO:0007669"/>
    <property type="project" value="TreeGrafter"/>
</dbReference>
<evidence type="ECO:0000313" key="15">
    <source>
        <dbReference type="Proteomes" id="UP000769528"/>
    </source>
</evidence>
<keyword evidence="15" id="KW-1185">Reference proteome</keyword>
<dbReference type="GO" id="GO:0005524">
    <property type="term" value="F:ATP binding"/>
    <property type="evidence" value="ECO:0007669"/>
    <property type="project" value="UniProtKB-KW"/>
</dbReference>
<feature type="coiled-coil region" evidence="12">
    <location>
        <begin position="639"/>
        <end position="710"/>
    </location>
</feature>
<evidence type="ECO:0000256" key="1">
    <source>
        <dbReference type="ARBA" id="ARBA00004123"/>
    </source>
</evidence>
<dbReference type="InterPro" id="IPR027417">
    <property type="entry name" value="P-loop_NTPase"/>
</dbReference>
<evidence type="ECO:0000256" key="4">
    <source>
        <dbReference type="ARBA" id="ARBA00022454"/>
    </source>
</evidence>
<evidence type="ECO:0000256" key="7">
    <source>
        <dbReference type="ARBA" id="ARBA00022840"/>
    </source>
</evidence>
<evidence type="ECO:0000256" key="9">
    <source>
        <dbReference type="ARBA" id="ARBA00023172"/>
    </source>
</evidence>
<dbReference type="EMBL" id="JAEUBF010000320">
    <property type="protein sequence ID" value="KAH3679373.1"/>
    <property type="molecule type" value="Genomic_DNA"/>
</dbReference>
<dbReference type="Proteomes" id="UP000769528">
    <property type="component" value="Unassembled WGS sequence"/>
</dbReference>
<gene>
    <name evidence="14" type="ORF">WICMUC_001054</name>
</gene>
<evidence type="ECO:0000256" key="11">
    <source>
        <dbReference type="ARBA" id="ARBA00023242"/>
    </source>
</evidence>
<keyword evidence="8 12" id="KW-0175">Coiled coil</keyword>
<feature type="coiled-coil region" evidence="12">
    <location>
        <begin position="228"/>
        <end position="414"/>
    </location>
</feature>
<dbReference type="OrthoDB" id="10265785at2759"/>
<dbReference type="InterPro" id="IPR038729">
    <property type="entry name" value="Rad50/SbcC_AAA"/>
</dbReference>
<keyword evidence="7" id="KW-0067">ATP-binding</keyword>
<evidence type="ECO:0000256" key="3">
    <source>
        <dbReference type="ARBA" id="ARBA00006793"/>
    </source>
</evidence>
<keyword evidence="5" id="KW-0547">Nucleotide-binding</keyword>
<keyword evidence="10" id="KW-0234">DNA repair</keyword>
<dbReference type="GO" id="GO:0003697">
    <property type="term" value="F:single-stranded DNA binding"/>
    <property type="evidence" value="ECO:0007669"/>
    <property type="project" value="TreeGrafter"/>
</dbReference>
<evidence type="ECO:0000256" key="2">
    <source>
        <dbReference type="ARBA" id="ARBA00004286"/>
    </source>
</evidence>
<evidence type="ECO:0000256" key="5">
    <source>
        <dbReference type="ARBA" id="ARBA00022741"/>
    </source>
</evidence>
<dbReference type="PANTHER" id="PTHR19306:SF6">
    <property type="entry name" value="STRUCTURAL MAINTENANCE OF CHROMOSOMES PROTEIN 6"/>
    <property type="match status" value="1"/>
</dbReference>